<accession>A0ABW3CG64</accession>
<evidence type="ECO:0000259" key="1">
    <source>
        <dbReference type="Pfam" id="PF13354"/>
    </source>
</evidence>
<gene>
    <name evidence="2" type="ORF">ACFQ07_14850</name>
</gene>
<dbReference type="SUPFAM" id="SSF56601">
    <property type="entry name" value="beta-lactamase/transpeptidase-like"/>
    <property type="match status" value="1"/>
</dbReference>
<dbReference type="InterPro" id="IPR045155">
    <property type="entry name" value="Beta-lactam_cat"/>
</dbReference>
<dbReference type="Gene3D" id="3.40.710.10">
    <property type="entry name" value="DD-peptidase/beta-lactamase superfamily"/>
    <property type="match status" value="1"/>
</dbReference>
<organism evidence="2 3">
    <name type="scientific">Actinomadura adrarensis</name>
    <dbReference type="NCBI Taxonomy" id="1819600"/>
    <lineage>
        <taxon>Bacteria</taxon>
        <taxon>Bacillati</taxon>
        <taxon>Actinomycetota</taxon>
        <taxon>Actinomycetes</taxon>
        <taxon>Streptosporangiales</taxon>
        <taxon>Thermomonosporaceae</taxon>
        <taxon>Actinomadura</taxon>
    </lineage>
</organism>
<feature type="non-terminal residue" evidence="2">
    <location>
        <position position="1"/>
    </location>
</feature>
<dbReference type="GO" id="GO:0016787">
    <property type="term" value="F:hydrolase activity"/>
    <property type="evidence" value="ECO:0007669"/>
    <property type="project" value="UniProtKB-KW"/>
</dbReference>
<keyword evidence="2" id="KW-0378">Hydrolase</keyword>
<dbReference type="EMBL" id="JBHTIR010002229">
    <property type="protein sequence ID" value="MFD0853514.1"/>
    <property type="molecule type" value="Genomic_DNA"/>
</dbReference>
<proteinExistence type="predicted"/>
<dbReference type="InterPro" id="IPR000871">
    <property type="entry name" value="Beta-lactam_class-A"/>
</dbReference>
<reference evidence="3" key="1">
    <citation type="journal article" date="2019" name="Int. J. Syst. Evol. Microbiol.">
        <title>The Global Catalogue of Microorganisms (GCM) 10K type strain sequencing project: providing services to taxonomists for standard genome sequencing and annotation.</title>
        <authorList>
            <consortium name="The Broad Institute Genomics Platform"/>
            <consortium name="The Broad Institute Genome Sequencing Center for Infectious Disease"/>
            <person name="Wu L."/>
            <person name="Ma J."/>
        </authorList>
    </citation>
    <scope>NUCLEOTIDE SEQUENCE [LARGE SCALE GENOMIC DNA]</scope>
    <source>
        <strain evidence="3">JCM 31696</strain>
    </source>
</reference>
<protein>
    <submittedName>
        <fullName evidence="2">Serine hydrolase</fullName>
    </submittedName>
</protein>
<evidence type="ECO:0000313" key="2">
    <source>
        <dbReference type="EMBL" id="MFD0853514.1"/>
    </source>
</evidence>
<dbReference type="Pfam" id="PF13354">
    <property type="entry name" value="Beta-lactamase2"/>
    <property type="match status" value="1"/>
</dbReference>
<dbReference type="PANTHER" id="PTHR35333">
    <property type="entry name" value="BETA-LACTAMASE"/>
    <property type="match status" value="1"/>
</dbReference>
<feature type="non-terminal residue" evidence="2">
    <location>
        <position position="239"/>
    </location>
</feature>
<comment type="caution">
    <text evidence="2">The sequence shown here is derived from an EMBL/GenBank/DDBJ whole genome shotgun (WGS) entry which is preliminary data.</text>
</comment>
<dbReference type="PANTHER" id="PTHR35333:SF3">
    <property type="entry name" value="BETA-LACTAMASE-TYPE TRANSPEPTIDASE FOLD CONTAINING PROTEIN"/>
    <property type="match status" value="1"/>
</dbReference>
<sequence length="239" mass="27291">RRLDRALRAALKGRRGTESVAVYDRVRRLSCGVQASRRYDSASVIKVTVLAALLRKHMAADRRLTKNERALAHRMITRSDNDATSALWRSIGRRDLQHFLTLAKMRNTTLGKNGHWGLSQLNAADQIRLLRVLTRPNKVLNDRSRRYALSLMSQVVPAQRWGTTAGRPTGIDWHVKNGWLPRHGRHWRVHSIGAFDGRGRDYMIVVLTRDTPSMRYGVQTIERVARAVHRTLNPGRRAA</sequence>
<name>A0ABW3CG64_9ACTN</name>
<dbReference type="Proteomes" id="UP001597083">
    <property type="component" value="Unassembled WGS sequence"/>
</dbReference>
<evidence type="ECO:0000313" key="3">
    <source>
        <dbReference type="Proteomes" id="UP001597083"/>
    </source>
</evidence>
<dbReference type="InterPro" id="IPR012338">
    <property type="entry name" value="Beta-lactam/transpept-like"/>
</dbReference>
<keyword evidence="3" id="KW-1185">Reference proteome</keyword>
<feature type="domain" description="Beta-lactamase class A catalytic" evidence="1">
    <location>
        <begin position="69"/>
        <end position="208"/>
    </location>
</feature>